<dbReference type="AlphaFoldDB" id="A0A2T6BSF3"/>
<comment type="caution">
    <text evidence="1">The sequence shown here is derived from an EMBL/GenBank/DDBJ whole genome shotgun (WGS) entry which is preliminary data.</text>
</comment>
<dbReference type="EMBL" id="QBKT01000011">
    <property type="protein sequence ID" value="PTX58946.1"/>
    <property type="molecule type" value="Genomic_DNA"/>
</dbReference>
<reference evidence="1 2" key="1">
    <citation type="submission" date="2018-04" db="EMBL/GenBank/DDBJ databases">
        <title>Genomic Encyclopedia of Archaeal and Bacterial Type Strains, Phase II (KMG-II): from individual species to whole genera.</title>
        <authorList>
            <person name="Goeker M."/>
        </authorList>
    </citation>
    <scope>NUCLEOTIDE SEQUENCE [LARGE SCALE GENOMIC DNA]</scope>
    <source>
        <strain evidence="1 2">DSM 25731</strain>
    </source>
</reference>
<sequence length="74" mass="8344">MKKKKLTSLTLNKQKISQLHELKGGETPVSVVPTYDDACFSDFCKYVSIFVCPPPETEFCTVECQTQDCTFVNC</sequence>
<evidence type="ECO:0000313" key="2">
    <source>
        <dbReference type="Proteomes" id="UP000244090"/>
    </source>
</evidence>
<dbReference type="Proteomes" id="UP000244090">
    <property type="component" value="Unassembled WGS sequence"/>
</dbReference>
<evidence type="ECO:0000313" key="1">
    <source>
        <dbReference type="EMBL" id="PTX58946.1"/>
    </source>
</evidence>
<keyword evidence="2" id="KW-1185">Reference proteome</keyword>
<name>A0A2T6BSF3_9FLAO</name>
<proteinExistence type="predicted"/>
<dbReference type="RefSeq" id="WP_108116479.1">
    <property type="nucleotide sequence ID" value="NZ_QBKT01000011.1"/>
</dbReference>
<gene>
    <name evidence="1" type="ORF">C8N46_11115</name>
</gene>
<protein>
    <submittedName>
        <fullName evidence="1">Uncharacterized protein</fullName>
    </submittedName>
</protein>
<dbReference type="OrthoDB" id="9928387at2"/>
<accession>A0A2T6BSF3</accession>
<organism evidence="1 2">
    <name type="scientific">Kordia periserrulae</name>
    <dbReference type="NCBI Taxonomy" id="701523"/>
    <lineage>
        <taxon>Bacteria</taxon>
        <taxon>Pseudomonadati</taxon>
        <taxon>Bacteroidota</taxon>
        <taxon>Flavobacteriia</taxon>
        <taxon>Flavobacteriales</taxon>
        <taxon>Flavobacteriaceae</taxon>
        <taxon>Kordia</taxon>
    </lineage>
</organism>